<dbReference type="PANTHER" id="PTHR32385">
    <property type="entry name" value="MANNOSYL PHOSPHORYLINOSITOL CERAMIDE SYNTHASE"/>
    <property type="match status" value="1"/>
</dbReference>
<feature type="region of interest" description="Disordered" evidence="2">
    <location>
        <begin position="311"/>
        <end position="385"/>
    </location>
</feature>
<protein>
    <recommendedName>
        <fullName evidence="4">Alpha 1,4-glycosyltransferase domain-containing protein</fullName>
    </recommendedName>
</protein>
<dbReference type="InterPro" id="IPR007577">
    <property type="entry name" value="GlycoTrfase_DXD_sugar-bd_CS"/>
</dbReference>
<dbReference type="InterPro" id="IPR051706">
    <property type="entry name" value="Glycosyltransferase_domain"/>
</dbReference>
<dbReference type="GO" id="GO:0000030">
    <property type="term" value="F:mannosyltransferase activity"/>
    <property type="evidence" value="ECO:0007669"/>
    <property type="project" value="TreeGrafter"/>
</dbReference>
<evidence type="ECO:0000256" key="1">
    <source>
        <dbReference type="ARBA" id="ARBA00022679"/>
    </source>
</evidence>
<evidence type="ECO:0000313" key="3">
    <source>
        <dbReference type="EMBL" id="QHT34750.1"/>
    </source>
</evidence>
<feature type="compositionally biased region" description="Polar residues" evidence="2">
    <location>
        <begin position="311"/>
        <end position="322"/>
    </location>
</feature>
<accession>A0A6C0F3P0</accession>
<reference evidence="3" key="1">
    <citation type="journal article" date="2020" name="Nature">
        <title>Giant virus diversity and host interactions through global metagenomics.</title>
        <authorList>
            <person name="Schulz F."/>
            <person name="Roux S."/>
            <person name="Paez-Espino D."/>
            <person name="Jungbluth S."/>
            <person name="Walsh D.A."/>
            <person name="Denef V.J."/>
            <person name="McMahon K.D."/>
            <person name="Konstantinidis K.T."/>
            <person name="Eloe-Fadrosh E.A."/>
            <person name="Kyrpides N.C."/>
            <person name="Woyke T."/>
        </authorList>
    </citation>
    <scope>NUCLEOTIDE SEQUENCE</scope>
    <source>
        <strain evidence="3">GVMAG-M-3300009163-63</strain>
    </source>
</reference>
<name>A0A6C0F3P0_9ZZZZ</name>
<feature type="region of interest" description="Disordered" evidence="2">
    <location>
        <begin position="1"/>
        <end position="52"/>
    </location>
</feature>
<feature type="compositionally biased region" description="Low complexity" evidence="2">
    <location>
        <begin position="323"/>
        <end position="385"/>
    </location>
</feature>
<dbReference type="EMBL" id="MN739007">
    <property type="protein sequence ID" value="QHT34750.1"/>
    <property type="molecule type" value="Genomic_DNA"/>
</dbReference>
<feature type="compositionally biased region" description="Pro residues" evidence="2">
    <location>
        <begin position="29"/>
        <end position="50"/>
    </location>
</feature>
<evidence type="ECO:0000256" key="2">
    <source>
        <dbReference type="SAM" id="MobiDB-lite"/>
    </source>
</evidence>
<organism evidence="3">
    <name type="scientific">viral metagenome</name>
    <dbReference type="NCBI Taxonomy" id="1070528"/>
    <lineage>
        <taxon>unclassified sequences</taxon>
        <taxon>metagenomes</taxon>
        <taxon>organismal metagenomes</taxon>
    </lineage>
</organism>
<dbReference type="GO" id="GO:0016020">
    <property type="term" value="C:membrane"/>
    <property type="evidence" value="ECO:0007669"/>
    <property type="project" value="GOC"/>
</dbReference>
<dbReference type="Pfam" id="PF04488">
    <property type="entry name" value="Gly_transf_sug"/>
    <property type="match status" value="1"/>
</dbReference>
<proteinExistence type="predicted"/>
<dbReference type="GO" id="GO:0051999">
    <property type="term" value="P:mannosyl-inositol phosphorylceramide biosynthetic process"/>
    <property type="evidence" value="ECO:0007669"/>
    <property type="project" value="TreeGrafter"/>
</dbReference>
<keyword evidence="1" id="KW-0808">Transferase</keyword>
<dbReference type="InterPro" id="IPR029044">
    <property type="entry name" value="Nucleotide-diphossugar_trans"/>
</dbReference>
<evidence type="ECO:0008006" key="4">
    <source>
        <dbReference type="Google" id="ProtNLM"/>
    </source>
</evidence>
<dbReference type="Gene3D" id="3.90.550.20">
    <property type="match status" value="1"/>
</dbReference>
<dbReference type="SUPFAM" id="SSF53448">
    <property type="entry name" value="Nucleotide-diphospho-sugar transferases"/>
    <property type="match status" value="1"/>
</dbReference>
<dbReference type="AlphaFoldDB" id="A0A6C0F3P0"/>
<dbReference type="PANTHER" id="PTHR32385:SF15">
    <property type="entry name" value="INOSITOL PHOSPHOCERAMIDE MANNOSYLTRANSFERASE 1"/>
    <property type="match status" value="1"/>
</dbReference>
<sequence length="402" mass="46443">MSDENNLDMNTITPDIEEPIKLVISEPPSAEPPSAEPPSAEPPSAEPPSVLPIDNDELQLQIPKRIFICHKNINCLSMTHNKWKTLNPNYEILLFDDSMCEQFLLKEYSELYYNIFKFIRDGPIKSDFWRLCILYKYGGIYVDADIQPLIPLDAYLIHTSDFVTCITHRNRNFNPHFIATKKKEHILQLCINEYIGMYTYKRHLYDYWKWSIIYIFNKYLNKLRNPKISTIIFKNKKFQFFVETTNSRLRSPSLHAYYCVFNNVRLFNTRYMNYSPHEHQFKNNICVSQQDDNDNSMYNMISSDMKTTLISDTSTRSGTSMISRSMTGRSVSGRSVSGRSVSGRSVSSRSMSGKSVSDKSVNGKSVSGRSVSGRSMSGRSMSGRSMSATMMISRRNRKYIKQ</sequence>